<dbReference type="InterPro" id="IPR050707">
    <property type="entry name" value="HTH_MetabolicPath_Reg"/>
</dbReference>
<dbReference type="SUPFAM" id="SSF46785">
    <property type="entry name" value="Winged helix' DNA-binding domain"/>
    <property type="match status" value="1"/>
</dbReference>
<proteinExistence type="predicted"/>
<reference evidence="6 7" key="1">
    <citation type="submission" date="2019-03" db="EMBL/GenBank/DDBJ databases">
        <title>Reclassification of Micrococcus aloeverae and Micrococcus yunnanensis as later heterotypic synonyms of Micrococcus luteus.</title>
        <authorList>
            <person name="Huang C.-H."/>
        </authorList>
    </citation>
    <scope>NUCLEOTIDE SEQUENCE [LARGE SCALE GENOMIC DNA]</scope>
    <source>
        <strain evidence="6 7">BCRC 12151</strain>
    </source>
</reference>
<evidence type="ECO:0000313" key="6">
    <source>
        <dbReference type="EMBL" id="TFH98700.1"/>
    </source>
</evidence>
<keyword evidence="1" id="KW-0805">Transcription regulation</keyword>
<dbReference type="InterPro" id="IPR036390">
    <property type="entry name" value="WH_DNA-bd_sf"/>
</dbReference>
<keyword evidence="3" id="KW-0804">Transcription</keyword>
<evidence type="ECO:0000256" key="2">
    <source>
        <dbReference type="ARBA" id="ARBA00023125"/>
    </source>
</evidence>
<dbReference type="RefSeq" id="WP_067190519.1">
    <property type="nucleotide sequence ID" value="NZ_SPKT01000014.1"/>
</dbReference>
<gene>
    <name evidence="6" type="ORF">E4A49_07880</name>
</gene>
<keyword evidence="7" id="KW-1185">Reference proteome</keyword>
<dbReference type="PANTHER" id="PTHR30136">
    <property type="entry name" value="HELIX-TURN-HELIX TRANSCRIPTIONAL REGULATOR, ICLR FAMILY"/>
    <property type="match status" value="1"/>
</dbReference>
<dbReference type="SMART" id="SM00346">
    <property type="entry name" value="HTH_ICLR"/>
    <property type="match status" value="1"/>
</dbReference>
<evidence type="ECO:0000256" key="3">
    <source>
        <dbReference type="ARBA" id="ARBA00023163"/>
    </source>
</evidence>
<evidence type="ECO:0000313" key="7">
    <source>
        <dbReference type="Proteomes" id="UP000297477"/>
    </source>
</evidence>
<feature type="domain" description="HTH iclR-type" evidence="4">
    <location>
        <begin position="11"/>
        <end position="73"/>
    </location>
</feature>
<dbReference type="SUPFAM" id="SSF55781">
    <property type="entry name" value="GAF domain-like"/>
    <property type="match status" value="1"/>
</dbReference>
<feature type="domain" description="IclR-ED" evidence="5">
    <location>
        <begin position="74"/>
        <end position="254"/>
    </location>
</feature>
<dbReference type="PANTHER" id="PTHR30136:SF24">
    <property type="entry name" value="HTH-TYPE TRANSCRIPTIONAL REPRESSOR ALLR"/>
    <property type="match status" value="1"/>
</dbReference>
<name>A0ABY2K2T2_9MICC</name>
<dbReference type="PROSITE" id="PS51077">
    <property type="entry name" value="HTH_ICLR"/>
    <property type="match status" value="1"/>
</dbReference>
<accession>A0ABY2K2T2</accession>
<sequence>MKNVESVRQSESTTGRVVRVLLAFSEGKTELGVSEIGRMSGLSKAVAHRILQELCAAHVVEQDRQTRKYRLGSAALALGDAAAASSRLRAEGLPTLAELAEVTGETATLSARVGYRRLYVGQVESSRLIRISVQVGLSLPLTVGASGQAMLAFLPEREIEWVLNRPVPAMSDRTETRPERIRGRLEHVREVGYARTDSERVAEAVSFAAPVFNSYKEVVGAVSVAALASRVEPDREAELGDDVVAASRELSRRL</sequence>
<protein>
    <submittedName>
        <fullName evidence="6">IclR family transcriptional regulator</fullName>
    </submittedName>
</protein>
<dbReference type="EMBL" id="SPKT01000014">
    <property type="protein sequence ID" value="TFH98700.1"/>
    <property type="molecule type" value="Genomic_DNA"/>
</dbReference>
<dbReference type="Gene3D" id="1.10.10.10">
    <property type="entry name" value="Winged helix-like DNA-binding domain superfamily/Winged helix DNA-binding domain"/>
    <property type="match status" value="1"/>
</dbReference>
<dbReference type="Pfam" id="PF01614">
    <property type="entry name" value="IclR_C"/>
    <property type="match status" value="1"/>
</dbReference>
<dbReference type="Proteomes" id="UP000297477">
    <property type="component" value="Unassembled WGS sequence"/>
</dbReference>
<evidence type="ECO:0000259" key="4">
    <source>
        <dbReference type="PROSITE" id="PS51077"/>
    </source>
</evidence>
<dbReference type="InterPro" id="IPR029016">
    <property type="entry name" value="GAF-like_dom_sf"/>
</dbReference>
<organism evidence="6 7">
    <name type="scientific">Micrococcus lylae</name>
    <dbReference type="NCBI Taxonomy" id="1273"/>
    <lineage>
        <taxon>Bacteria</taxon>
        <taxon>Bacillati</taxon>
        <taxon>Actinomycetota</taxon>
        <taxon>Actinomycetes</taxon>
        <taxon>Micrococcales</taxon>
        <taxon>Micrococcaceae</taxon>
        <taxon>Micrococcus</taxon>
    </lineage>
</organism>
<keyword evidence="2" id="KW-0238">DNA-binding</keyword>
<dbReference type="InterPro" id="IPR036388">
    <property type="entry name" value="WH-like_DNA-bd_sf"/>
</dbReference>
<dbReference type="InterPro" id="IPR005471">
    <property type="entry name" value="Tscrpt_reg_IclR_N"/>
</dbReference>
<dbReference type="Pfam" id="PF09339">
    <property type="entry name" value="HTH_IclR"/>
    <property type="match status" value="1"/>
</dbReference>
<evidence type="ECO:0000256" key="1">
    <source>
        <dbReference type="ARBA" id="ARBA00023015"/>
    </source>
</evidence>
<dbReference type="Gene3D" id="3.30.450.40">
    <property type="match status" value="1"/>
</dbReference>
<comment type="caution">
    <text evidence="6">The sequence shown here is derived from an EMBL/GenBank/DDBJ whole genome shotgun (WGS) entry which is preliminary data.</text>
</comment>
<evidence type="ECO:0000259" key="5">
    <source>
        <dbReference type="PROSITE" id="PS51078"/>
    </source>
</evidence>
<dbReference type="PROSITE" id="PS51078">
    <property type="entry name" value="ICLR_ED"/>
    <property type="match status" value="1"/>
</dbReference>
<dbReference type="InterPro" id="IPR014757">
    <property type="entry name" value="Tscrpt_reg_IclR_C"/>
</dbReference>